<feature type="repeat" description="WD" evidence="3">
    <location>
        <begin position="964"/>
        <end position="1005"/>
    </location>
</feature>
<evidence type="ECO:0000256" key="3">
    <source>
        <dbReference type="PROSITE-ProRule" id="PRU00221"/>
    </source>
</evidence>
<evidence type="ECO:0000259" key="5">
    <source>
        <dbReference type="PROSITE" id="PS50837"/>
    </source>
</evidence>
<dbReference type="InterPro" id="IPR036322">
    <property type="entry name" value="WD40_repeat_dom_sf"/>
</dbReference>
<feature type="repeat" description="WD" evidence="3">
    <location>
        <begin position="1117"/>
        <end position="1149"/>
    </location>
</feature>
<dbReference type="Pfam" id="PF24883">
    <property type="entry name" value="NPHP3_N"/>
    <property type="match status" value="1"/>
</dbReference>
<evidence type="ECO:0000256" key="2">
    <source>
        <dbReference type="ARBA" id="ARBA00022737"/>
    </source>
</evidence>
<dbReference type="Proteomes" id="UP000030671">
    <property type="component" value="Unassembled WGS sequence"/>
</dbReference>
<dbReference type="PANTHER" id="PTHR19879:SF9">
    <property type="entry name" value="TRANSCRIPTION INITIATION FACTOR TFIID SUBUNIT 5"/>
    <property type="match status" value="1"/>
</dbReference>
<dbReference type="OrthoDB" id="538223at2759"/>
<dbReference type="GeneID" id="20671250"/>
<dbReference type="PANTHER" id="PTHR19879">
    <property type="entry name" value="TRANSCRIPTION INITIATION FACTOR TFIID"/>
    <property type="match status" value="1"/>
</dbReference>
<organism evidence="6 7">
    <name type="scientific">Heterobasidion irregulare (strain TC 32-1)</name>
    <dbReference type="NCBI Taxonomy" id="747525"/>
    <lineage>
        <taxon>Eukaryota</taxon>
        <taxon>Fungi</taxon>
        <taxon>Dikarya</taxon>
        <taxon>Basidiomycota</taxon>
        <taxon>Agaricomycotina</taxon>
        <taxon>Agaricomycetes</taxon>
        <taxon>Russulales</taxon>
        <taxon>Bondarzewiaceae</taxon>
        <taxon>Heterobasidion</taxon>
        <taxon>Heterobasidion annosum species complex</taxon>
    </lineage>
</organism>
<feature type="repeat" description="WD" evidence="3">
    <location>
        <begin position="1185"/>
        <end position="1226"/>
    </location>
</feature>
<evidence type="ECO:0008006" key="8">
    <source>
        <dbReference type="Google" id="ProtNLM"/>
    </source>
</evidence>
<dbReference type="Gene3D" id="2.130.10.10">
    <property type="entry name" value="YVTN repeat-like/Quinoprotein amine dehydrogenase"/>
    <property type="match status" value="4"/>
</dbReference>
<feature type="repeat" description="WD" evidence="3">
    <location>
        <begin position="1320"/>
        <end position="1345"/>
    </location>
</feature>
<dbReference type="InterPro" id="IPR019775">
    <property type="entry name" value="WD40_repeat_CS"/>
</dbReference>
<dbReference type="PRINTS" id="PR00320">
    <property type="entry name" value="GPROTEINBRPT"/>
</dbReference>
<evidence type="ECO:0000256" key="1">
    <source>
        <dbReference type="ARBA" id="ARBA00022574"/>
    </source>
</evidence>
<dbReference type="InterPro" id="IPR015943">
    <property type="entry name" value="WD40/YVTN_repeat-like_dom_sf"/>
</dbReference>
<protein>
    <recommendedName>
        <fullName evidence="8">C2 domain-containing protein</fullName>
    </recommendedName>
</protein>
<evidence type="ECO:0000259" key="4">
    <source>
        <dbReference type="PROSITE" id="PS50004"/>
    </source>
</evidence>
<dbReference type="PROSITE" id="PS50082">
    <property type="entry name" value="WD_REPEATS_2"/>
    <property type="match status" value="10"/>
</dbReference>
<dbReference type="Pfam" id="PF00400">
    <property type="entry name" value="WD40"/>
    <property type="match status" value="10"/>
</dbReference>
<dbReference type="SUPFAM" id="SSF49562">
    <property type="entry name" value="C2 domain (Calcium/lipid-binding domain, CaLB)"/>
    <property type="match status" value="1"/>
</dbReference>
<feature type="repeat" description="WD" evidence="3">
    <location>
        <begin position="1074"/>
        <end position="1109"/>
    </location>
</feature>
<proteinExistence type="predicted"/>
<feature type="repeat" description="WD" evidence="3">
    <location>
        <begin position="1271"/>
        <end position="1312"/>
    </location>
</feature>
<dbReference type="SUPFAM" id="SSF50978">
    <property type="entry name" value="WD40 repeat-like"/>
    <property type="match status" value="2"/>
</dbReference>
<dbReference type="Gene3D" id="2.60.40.150">
    <property type="entry name" value="C2 domain"/>
    <property type="match status" value="1"/>
</dbReference>
<dbReference type="InterPro" id="IPR056884">
    <property type="entry name" value="NPHP3-like_N"/>
</dbReference>
<dbReference type="EMBL" id="KI925463">
    <property type="protein sequence ID" value="ETW77187.1"/>
    <property type="molecule type" value="Genomic_DNA"/>
</dbReference>
<dbReference type="InterPro" id="IPR007111">
    <property type="entry name" value="NACHT_NTPase"/>
</dbReference>
<dbReference type="eggNOG" id="KOG0271">
    <property type="taxonomic scope" value="Eukaryota"/>
</dbReference>
<feature type="domain" description="NACHT" evidence="5">
    <location>
        <begin position="445"/>
        <end position="590"/>
    </location>
</feature>
<keyword evidence="1 3" id="KW-0853">WD repeat</keyword>
<dbReference type="RefSeq" id="XP_009550727.1">
    <property type="nucleotide sequence ID" value="XM_009552432.1"/>
</dbReference>
<dbReference type="InterPro" id="IPR027417">
    <property type="entry name" value="P-loop_NTPase"/>
</dbReference>
<evidence type="ECO:0000313" key="7">
    <source>
        <dbReference type="Proteomes" id="UP000030671"/>
    </source>
</evidence>
<sequence length="1391" mass="153271">MAESTSGLIASTVVRATSLPKVDSLDCSRPRNGKFYCVVTIGEERQETKVARRSSTPEWNQIFSFDAHRDFTLKIEIFARRKMRKDQHIGFFSEPISVICPSIFEAGPEDVTKTISGEPGAYIVLRFETKFDIDFVRESPANETLPTIPNSLASQDLPQEVPTDPIPEKMPLERRLSQMHSLHRPVSTLIESASPVSSEASSFGTTWGPLFDDIKIFCEFTDKLAEVCADFAPPNVRTLTYYCVSLNSSDRYRGDAESILVAKIIQKQMERDINILKLFDRMKSFYSIVNDLKTEFEDKPEEAITLQDLFKRIARQTTERYYFISEYANTEGFLKRTGKNALSPTDETITKFCDAFIELRKEFDTGVAVQTGIVAKSILDKVEYILNDVERILGDTDKIKINIDLKEIRYVPEASFDKNKGCQPGTRTVILDEISACINAEDAPRVLLLSGAAGTGKSAITHTIAHQFKSLNRLGSSFCFVRGEAGRGPERLFAHVARDLADLDECIRRTLWRIVQGDTALRTTLHINKQFSNFILKPLKELTLTGPLVIVIDALNESGDIQSRQELLQLLVEKITDFPSNVRMLLTSRPETDVGRLFKPNAHMILKRMQDTPPQLTELDITTYIHNRLSGPGYSARRSTLVSKCEGLFQWASVACTFIIGLGITGLEPLDRYNLLIEGKVHETAGLDGIYTTVLSYLFPIQRSVALDKFIMGGFQTIMALVLTTGRYYVDTSRTHRDLALASLHIMEKELVFNICHLESSYILNKDILDLADRVQNSIPAHLSYSCRFWATHLQTIETGVASDLKLLKGVEVVLKEKILFWLEVMSLVGAISGAARAVAPILKCKSGPHTRQIFKLAMDARGFMNVFGFPISQSTPHIYLSALAFAPQISGVFERFGKDFLQILKVSAGAGDYWPAAQHSIRAGCWVQCVAISPGGLWIVAGLNDSTIRMWDVSTGEAVGDPLEGHRDRVKSVAFSIDGKWIVSGSSDSTIRMWDAATHAAMGAPLEGRTGPVCAVATSPDGTRIVSGSWPNTIRVWDVATCAPVCDPLEGHTAMITSVIFFAGWEADLEDPLKGHSKSANSVAFFPDGSRIVSGSRDRTIRAWNVATWAAVGEPLKGHTEQVTSVVFSPDGKRIMSGSWDKTIRVWDAATHGLVDGSRIVSGSWDKTIRVWDTATRAAVGEVLDVHTEFVKSVAFSPDGRQMVSGSGDRTIGVWDVASCTAVSDPLEAHTGAVNSVGFSPDRKWIVSGSCDDTIQLWDAATHAAVGDFLGGHSNAVNSVAFSPDGMRIVSGSYDKTIWVRDTATHAAVGNPLEAKTEILSVAYSPHGKQIVSSSWEATIQVWDALFVSTKADDGPLTQQSELSDVSAREFKRCHCGSMSVPPDQNFSQS</sequence>
<dbReference type="InterPro" id="IPR000008">
    <property type="entry name" value="C2_dom"/>
</dbReference>
<feature type="repeat" description="WD" evidence="3">
    <location>
        <begin position="1157"/>
        <end position="1183"/>
    </location>
</feature>
<dbReference type="Gene3D" id="3.40.50.300">
    <property type="entry name" value="P-loop containing nucleotide triphosphate hydrolases"/>
    <property type="match status" value="1"/>
</dbReference>
<gene>
    <name evidence="6" type="ORF">HETIRDRAFT_326537</name>
</gene>
<dbReference type="CDD" id="cd00030">
    <property type="entry name" value="C2"/>
    <property type="match status" value="1"/>
</dbReference>
<dbReference type="STRING" id="747525.W4JUG1"/>
<dbReference type="SMART" id="SM00320">
    <property type="entry name" value="WD40"/>
    <property type="match status" value="9"/>
</dbReference>
<feature type="repeat" description="WD" evidence="3">
    <location>
        <begin position="1228"/>
        <end position="1269"/>
    </location>
</feature>
<evidence type="ECO:0000313" key="6">
    <source>
        <dbReference type="EMBL" id="ETW77187.1"/>
    </source>
</evidence>
<feature type="repeat" description="WD" evidence="3">
    <location>
        <begin position="928"/>
        <end position="962"/>
    </location>
</feature>
<dbReference type="CDD" id="cd00200">
    <property type="entry name" value="WD40"/>
    <property type="match status" value="1"/>
</dbReference>
<dbReference type="InterPro" id="IPR001680">
    <property type="entry name" value="WD40_rpt"/>
</dbReference>
<accession>W4JUG1</accession>
<dbReference type="InterPro" id="IPR035892">
    <property type="entry name" value="C2_domain_sf"/>
</dbReference>
<dbReference type="InParanoid" id="W4JUG1"/>
<dbReference type="PROSITE" id="PS00678">
    <property type="entry name" value="WD_REPEATS_1"/>
    <property type="match status" value="3"/>
</dbReference>
<dbReference type="PROSITE" id="PS50837">
    <property type="entry name" value="NACHT"/>
    <property type="match status" value="1"/>
</dbReference>
<dbReference type="InterPro" id="IPR020472">
    <property type="entry name" value="WD40_PAC1"/>
</dbReference>
<feature type="domain" description="C2" evidence="4">
    <location>
        <begin position="1"/>
        <end position="111"/>
    </location>
</feature>
<dbReference type="HOGENOM" id="CLU_000288_6_0_1"/>
<dbReference type="PROSITE" id="PS50294">
    <property type="entry name" value="WD_REPEATS_REGION"/>
    <property type="match status" value="7"/>
</dbReference>
<dbReference type="KEGG" id="hir:HETIRDRAFT_326537"/>
<feature type="repeat" description="WD" evidence="3">
    <location>
        <begin position="1007"/>
        <end position="1042"/>
    </location>
</feature>
<reference evidence="6 7" key="1">
    <citation type="journal article" date="2012" name="New Phytol.">
        <title>Insight into trade-off between wood decay and parasitism from the genome of a fungal forest pathogen.</title>
        <authorList>
            <person name="Olson A."/>
            <person name="Aerts A."/>
            <person name="Asiegbu F."/>
            <person name="Belbahri L."/>
            <person name="Bouzid O."/>
            <person name="Broberg A."/>
            <person name="Canback B."/>
            <person name="Coutinho P.M."/>
            <person name="Cullen D."/>
            <person name="Dalman K."/>
            <person name="Deflorio G."/>
            <person name="van Diepen L.T."/>
            <person name="Dunand C."/>
            <person name="Duplessis S."/>
            <person name="Durling M."/>
            <person name="Gonthier P."/>
            <person name="Grimwood J."/>
            <person name="Fossdal C.G."/>
            <person name="Hansson D."/>
            <person name="Henrissat B."/>
            <person name="Hietala A."/>
            <person name="Himmelstrand K."/>
            <person name="Hoffmeister D."/>
            <person name="Hogberg N."/>
            <person name="James T.Y."/>
            <person name="Karlsson M."/>
            <person name="Kohler A."/>
            <person name="Kues U."/>
            <person name="Lee Y.H."/>
            <person name="Lin Y.C."/>
            <person name="Lind M."/>
            <person name="Lindquist E."/>
            <person name="Lombard V."/>
            <person name="Lucas S."/>
            <person name="Lunden K."/>
            <person name="Morin E."/>
            <person name="Murat C."/>
            <person name="Park J."/>
            <person name="Raffaello T."/>
            <person name="Rouze P."/>
            <person name="Salamov A."/>
            <person name="Schmutz J."/>
            <person name="Solheim H."/>
            <person name="Stahlberg J."/>
            <person name="Velez H."/>
            <person name="de Vries R.P."/>
            <person name="Wiebenga A."/>
            <person name="Woodward S."/>
            <person name="Yakovlev I."/>
            <person name="Garbelotto M."/>
            <person name="Martin F."/>
            <person name="Grigoriev I.V."/>
            <person name="Stenlid J."/>
        </authorList>
    </citation>
    <scope>NUCLEOTIDE SEQUENCE [LARGE SCALE GENOMIC DNA]</scope>
    <source>
        <strain evidence="6 7">TC 32-1</strain>
    </source>
</reference>
<dbReference type="SMART" id="SM00239">
    <property type="entry name" value="C2"/>
    <property type="match status" value="1"/>
</dbReference>
<dbReference type="PROSITE" id="PS50004">
    <property type="entry name" value="C2"/>
    <property type="match status" value="1"/>
</dbReference>
<keyword evidence="7" id="KW-1185">Reference proteome</keyword>
<dbReference type="SUPFAM" id="SSF52540">
    <property type="entry name" value="P-loop containing nucleoside triphosphate hydrolases"/>
    <property type="match status" value="1"/>
</dbReference>
<keyword evidence="2" id="KW-0677">Repeat</keyword>
<dbReference type="Pfam" id="PF00168">
    <property type="entry name" value="C2"/>
    <property type="match status" value="1"/>
</dbReference>
<name>W4JUG1_HETIT</name>